<feature type="transmembrane region" description="Helical" evidence="1">
    <location>
        <begin position="190"/>
        <end position="207"/>
    </location>
</feature>
<dbReference type="Proteomes" id="UP001235547">
    <property type="component" value="Chromosome 1"/>
</dbReference>
<dbReference type="InterPro" id="IPR049920">
    <property type="entry name" value="IK1_05631-like"/>
</dbReference>
<keyword evidence="1" id="KW-0472">Membrane</keyword>
<proteinExistence type="predicted"/>
<feature type="transmembrane region" description="Helical" evidence="1">
    <location>
        <begin position="28"/>
        <end position="50"/>
    </location>
</feature>
<protein>
    <submittedName>
        <fullName evidence="2">S-4TM family putative pore-forming effector</fullName>
    </submittedName>
</protein>
<dbReference type="EMBL" id="CP120371">
    <property type="protein sequence ID" value="WEX84609.1"/>
    <property type="molecule type" value="Genomic_DNA"/>
</dbReference>
<evidence type="ECO:0000313" key="3">
    <source>
        <dbReference type="Proteomes" id="UP001235547"/>
    </source>
</evidence>
<dbReference type="RefSeq" id="WP_280735529.1">
    <property type="nucleotide sequence ID" value="NZ_CP120368.1"/>
</dbReference>
<feature type="transmembrane region" description="Helical" evidence="1">
    <location>
        <begin position="56"/>
        <end position="76"/>
    </location>
</feature>
<gene>
    <name evidence="2" type="ORF">PYH38_003505</name>
</gene>
<evidence type="ECO:0000256" key="1">
    <source>
        <dbReference type="SAM" id="Phobius"/>
    </source>
</evidence>
<dbReference type="Pfam" id="PF18159">
    <property type="entry name" value="S_4TM"/>
    <property type="match status" value="1"/>
</dbReference>
<keyword evidence="1" id="KW-0812">Transmembrane</keyword>
<keyword evidence="1" id="KW-1133">Transmembrane helix</keyword>
<feature type="transmembrane region" description="Helical" evidence="1">
    <location>
        <begin position="163"/>
        <end position="184"/>
    </location>
</feature>
<keyword evidence="3" id="KW-1185">Reference proteome</keyword>
<accession>A0ABY8D176</accession>
<organism evidence="2 3">
    <name type="scientific">Sinorhizobium numidicum</name>
    <dbReference type="NCBI Taxonomy" id="680248"/>
    <lineage>
        <taxon>Bacteria</taxon>
        <taxon>Pseudomonadati</taxon>
        <taxon>Pseudomonadota</taxon>
        <taxon>Alphaproteobacteria</taxon>
        <taxon>Hyphomicrobiales</taxon>
        <taxon>Rhizobiaceae</taxon>
        <taxon>Sinorhizobium/Ensifer group</taxon>
        <taxon>Sinorhizobium</taxon>
    </lineage>
</organism>
<name>A0ABY8D176_9HYPH</name>
<evidence type="ECO:0000313" key="2">
    <source>
        <dbReference type="EMBL" id="WEX84609.1"/>
    </source>
</evidence>
<reference evidence="2 3" key="1">
    <citation type="submission" date="2023-03" db="EMBL/GenBank/DDBJ databases">
        <authorList>
            <person name="Kaur S."/>
            <person name="Espinosa-Saiz D."/>
            <person name="Velazquez E."/>
            <person name="Menendez E."/>
            <person name="diCenzo G.C."/>
        </authorList>
    </citation>
    <scope>NUCLEOTIDE SEQUENCE [LARGE SCALE GENOMIC DNA]</scope>
    <source>
        <strain evidence="2 3">LMG 27395</strain>
    </source>
</reference>
<sequence length="303" mass="34853">MVPERQNTEHALKLMKARHQVWYQAKQLLISQIILTVALPILAAFANIAYPILKPYTSAVAIAVSVADVGILDRWYRSLLKRAARIAEDFDTYVLDLPWNKFLVGPKLDSKLIDKEASAFDKRSDDRKLRDWYPQIFSTVPTHIGRLMCQRTNLWYDAKLRKMYAYVMLLVVVFLVATLVLIAHRAEMDMGDFVLTFLAPISPLLLWTMREFVRQRDTAAGQDQAREESEDLWKHAAKGEHNCAHAERLARELQDSIYSRRSATPLVFPGLYRLMRARLETQMETGSASLIAEYRAIEDAVRV</sequence>